<keyword evidence="1" id="KW-0472">Membrane</keyword>
<dbReference type="EMBL" id="BARS01000632">
    <property type="protein sequence ID" value="GAF80293.1"/>
    <property type="molecule type" value="Genomic_DNA"/>
</dbReference>
<comment type="caution">
    <text evidence="2">The sequence shown here is derived from an EMBL/GenBank/DDBJ whole genome shotgun (WGS) entry which is preliminary data.</text>
</comment>
<organism evidence="2">
    <name type="scientific">marine sediment metagenome</name>
    <dbReference type="NCBI Taxonomy" id="412755"/>
    <lineage>
        <taxon>unclassified sequences</taxon>
        <taxon>metagenomes</taxon>
        <taxon>ecological metagenomes</taxon>
    </lineage>
</organism>
<feature type="non-terminal residue" evidence="2">
    <location>
        <position position="214"/>
    </location>
</feature>
<reference evidence="2" key="1">
    <citation type="journal article" date="2014" name="Front. Microbiol.">
        <title>High frequency of phylogenetically diverse reductive dehalogenase-homologous genes in deep subseafloor sedimentary metagenomes.</title>
        <authorList>
            <person name="Kawai M."/>
            <person name="Futagami T."/>
            <person name="Toyoda A."/>
            <person name="Takaki Y."/>
            <person name="Nishi S."/>
            <person name="Hori S."/>
            <person name="Arai W."/>
            <person name="Tsubouchi T."/>
            <person name="Morono Y."/>
            <person name="Uchiyama I."/>
            <person name="Ito T."/>
            <person name="Fujiyama A."/>
            <person name="Inagaki F."/>
            <person name="Takami H."/>
        </authorList>
    </citation>
    <scope>NUCLEOTIDE SEQUENCE</scope>
    <source>
        <strain evidence="2">Expedition CK06-06</strain>
    </source>
</reference>
<sequence length="214" mass="22504">MSTTNYAGIDDLLQQLQAVQRRRWAIHCGAGLCALCAVAGASLVLAAALLGYWPGQPPGLLRWAVLAVVAASLLAAAALFARHVLLWRQTPAQTALFVERTKAGLRNNLINAVLLADDTDQPSSQLVQQAIDESARSARHVDFVRAVPARPLKRWALTAGCAVVAVLLLATLQGGALRRGMAAAVSPGSYVPHVNDIVAESVTPGDVTVFTGQT</sequence>
<dbReference type="AlphaFoldDB" id="X0SGY5"/>
<feature type="transmembrane region" description="Helical" evidence="1">
    <location>
        <begin position="60"/>
        <end position="81"/>
    </location>
</feature>
<proteinExistence type="predicted"/>
<gene>
    <name evidence="2" type="ORF">S01H1_01456</name>
</gene>
<name>X0SGY5_9ZZZZ</name>
<accession>X0SGY5</accession>
<keyword evidence="1" id="KW-1133">Transmembrane helix</keyword>
<evidence type="ECO:0000313" key="2">
    <source>
        <dbReference type="EMBL" id="GAF80293.1"/>
    </source>
</evidence>
<feature type="transmembrane region" description="Helical" evidence="1">
    <location>
        <begin position="24"/>
        <end position="54"/>
    </location>
</feature>
<keyword evidence="1" id="KW-0812">Transmembrane</keyword>
<protein>
    <submittedName>
        <fullName evidence="2">Uncharacterized protein</fullName>
    </submittedName>
</protein>
<evidence type="ECO:0000256" key="1">
    <source>
        <dbReference type="SAM" id="Phobius"/>
    </source>
</evidence>
<feature type="transmembrane region" description="Helical" evidence="1">
    <location>
        <begin position="155"/>
        <end position="176"/>
    </location>
</feature>